<dbReference type="OrthoDB" id="241498at2"/>
<dbReference type="Gene3D" id="3.30.200.20">
    <property type="entry name" value="Phosphorylase Kinase, domain 1"/>
    <property type="match status" value="1"/>
</dbReference>
<keyword evidence="4" id="KW-1185">Reference proteome</keyword>
<dbReference type="AlphaFoldDB" id="A0A3S1DRW2"/>
<evidence type="ECO:0000256" key="1">
    <source>
        <dbReference type="ARBA" id="ARBA00038240"/>
    </source>
</evidence>
<dbReference type="Pfam" id="PF01636">
    <property type="entry name" value="APH"/>
    <property type="match status" value="1"/>
</dbReference>
<evidence type="ECO:0000313" key="3">
    <source>
        <dbReference type="EMBL" id="NSL86422.1"/>
    </source>
</evidence>
<comment type="caution">
    <text evidence="3">The sequence shown here is derived from an EMBL/GenBank/DDBJ whole genome shotgun (WGS) entry which is preliminary data.</text>
</comment>
<name>A0A3S1DRW2_9BACT</name>
<evidence type="ECO:0000313" key="4">
    <source>
        <dbReference type="Proteomes" id="UP000281028"/>
    </source>
</evidence>
<feature type="domain" description="Aminoglycoside phosphotransferase" evidence="2">
    <location>
        <begin position="34"/>
        <end position="248"/>
    </location>
</feature>
<reference evidence="3" key="1">
    <citation type="submission" date="2020-05" db="EMBL/GenBank/DDBJ databases">
        <title>Chitinophaga laudate sp. nov., isolated from a tropical peat swamp.</title>
        <authorList>
            <person name="Goh C.B.S."/>
            <person name="Lee M.S."/>
            <person name="Parimannan S."/>
            <person name="Pasbakhsh P."/>
            <person name="Yule C.M."/>
            <person name="Rajandas H."/>
            <person name="Loke S."/>
            <person name="Croft L."/>
            <person name="Tan J.B.L."/>
        </authorList>
    </citation>
    <scope>NUCLEOTIDE SEQUENCE</scope>
    <source>
        <strain evidence="3">Mgbs1</strain>
    </source>
</reference>
<dbReference type="PANTHER" id="PTHR21064:SF6">
    <property type="entry name" value="AMINOGLYCOSIDE PHOSPHOTRANSFERASE DOMAIN-CONTAINING PROTEIN"/>
    <property type="match status" value="1"/>
</dbReference>
<dbReference type="PANTHER" id="PTHR21064">
    <property type="entry name" value="AMINOGLYCOSIDE PHOSPHOTRANSFERASE DOMAIN-CONTAINING PROTEIN-RELATED"/>
    <property type="match status" value="1"/>
</dbReference>
<dbReference type="GO" id="GO:0019202">
    <property type="term" value="F:amino acid kinase activity"/>
    <property type="evidence" value="ECO:0007669"/>
    <property type="project" value="TreeGrafter"/>
</dbReference>
<proteinExistence type="inferred from homology"/>
<dbReference type="InterPro" id="IPR050249">
    <property type="entry name" value="Pseudomonas-type_ThrB"/>
</dbReference>
<accession>A0A3S1DRW2</accession>
<dbReference type="InterPro" id="IPR002575">
    <property type="entry name" value="Aminoglycoside_PTrfase"/>
</dbReference>
<organism evidence="3 4">
    <name type="scientific">Chitinophaga solisilvae</name>
    <dbReference type="NCBI Taxonomy" id="1233460"/>
    <lineage>
        <taxon>Bacteria</taxon>
        <taxon>Pseudomonadati</taxon>
        <taxon>Bacteroidota</taxon>
        <taxon>Chitinophagia</taxon>
        <taxon>Chitinophagales</taxon>
        <taxon>Chitinophagaceae</taxon>
        <taxon>Chitinophaga</taxon>
    </lineage>
</organism>
<comment type="similarity">
    <text evidence="1">Belongs to the pseudomonas-type ThrB family.</text>
</comment>
<protein>
    <submittedName>
        <fullName evidence="3">Phosphotransferase</fullName>
    </submittedName>
</protein>
<evidence type="ECO:0000259" key="2">
    <source>
        <dbReference type="Pfam" id="PF01636"/>
    </source>
</evidence>
<dbReference type="EMBL" id="RIAR02000001">
    <property type="protein sequence ID" value="NSL86422.1"/>
    <property type="molecule type" value="Genomic_DNA"/>
</dbReference>
<dbReference type="SUPFAM" id="SSF56112">
    <property type="entry name" value="Protein kinase-like (PK-like)"/>
    <property type="match status" value="1"/>
</dbReference>
<dbReference type="Proteomes" id="UP000281028">
    <property type="component" value="Unassembled WGS sequence"/>
</dbReference>
<sequence>MTIFPVQFSTLRMDALQQYVHEKYDLAGFSWHYIQRGASGDAYRLEKDNTRFFFKVYRHNHRSPEEIKAEIQLLDILQQQGANVVYALKDNTGNTIQTFAAPEGERCAVLFTFAAGARAGITLTDEQLAAIGVVMARNHLITQDLQLAYPRPEYNIHTTVHEPLRVLQAALTGYGCTTEYRQLADTAPLVLEKLAKLCPEQFSTGYCHFDYFPHNYYFRDDNTVTLFDFDFSGKGYLVYDIATLFAHYEIVMYLQRITPEEGRRAMELLLASYRKIKPLPAAEEAAIPLLAWMLLLFYLQFQHESYEYYSHTYFNRKFIQDRVAFMQHLAAKYEVI</sequence>
<dbReference type="InterPro" id="IPR011009">
    <property type="entry name" value="Kinase-like_dom_sf"/>
</dbReference>
<gene>
    <name evidence="3" type="ORF">ECE50_006255</name>
</gene>
<dbReference type="Gene3D" id="3.90.1200.10">
    <property type="match status" value="1"/>
</dbReference>